<accession>A0AAV9J197</accession>
<dbReference type="GO" id="GO:0005254">
    <property type="term" value="F:chloride channel activity"/>
    <property type="evidence" value="ECO:0007669"/>
    <property type="project" value="UniProtKB-UniRule"/>
</dbReference>
<feature type="transmembrane region" description="Helical" evidence="11">
    <location>
        <begin position="412"/>
        <end position="432"/>
    </location>
</feature>
<evidence type="ECO:0000313" key="13">
    <source>
        <dbReference type="EMBL" id="KAK4538084.1"/>
    </source>
</evidence>
<dbReference type="EMBL" id="JANCYW010000015">
    <property type="protein sequence ID" value="KAK4538084.1"/>
    <property type="molecule type" value="Genomic_DNA"/>
</dbReference>
<keyword evidence="7" id="KW-0869">Chloride channel</keyword>
<dbReference type="InterPro" id="IPR014743">
    <property type="entry name" value="Cl-channel_core"/>
</dbReference>
<dbReference type="CDD" id="cd02205">
    <property type="entry name" value="CBS_pair_SF"/>
    <property type="match status" value="1"/>
</dbReference>
<evidence type="ECO:0000256" key="8">
    <source>
        <dbReference type="ARBA" id="ARBA00023214"/>
    </source>
</evidence>
<comment type="subcellular location">
    <subcellularLocation>
        <location evidence="1 11">Membrane</location>
        <topology evidence="1 11">Multi-pass membrane protein</topology>
    </subcellularLocation>
</comment>
<comment type="similarity">
    <text evidence="11">Belongs to the chloride channel (TC 2.A.49) family.</text>
</comment>
<dbReference type="Pfam" id="PF00571">
    <property type="entry name" value="CBS"/>
    <property type="match status" value="2"/>
</dbReference>
<keyword evidence="6 11" id="KW-0472">Membrane</keyword>
<feature type="transmembrane region" description="Helical" evidence="11">
    <location>
        <begin position="444"/>
        <end position="467"/>
    </location>
</feature>
<feature type="transmembrane region" description="Helical" evidence="11">
    <location>
        <begin position="286"/>
        <end position="307"/>
    </location>
</feature>
<keyword evidence="4 11" id="KW-1133">Transmembrane helix</keyword>
<dbReference type="InterPro" id="IPR050368">
    <property type="entry name" value="ClC-type_chloride_channel"/>
</dbReference>
<dbReference type="Proteomes" id="UP001301350">
    <property type="component" value="Unassembled WGS sequence"/>
</dbReference>
<keyword evidence="2 11" id="KW-0813">Transport</keyword>
<feature type="transmembrane region" description="Helical" evidence="11">
    <location>
        <begin position="59"/>
        <end position="79"/>
    </location>
</feature>
<dbReference type="GO" id="GO:0034707">
    <property type="term" value="C:chloride channel complex"/>
    <property type="evidence" value="ECO:0007669"/>
    <property type="project" value="UniProtKB-KW"/>
</dbReference>
<feature type="domain" description="CBS" evidence="12">
    <location>
        <begin position="537"/>
        <end position="596"/>
    </location>
</feature>
<dbReference type="Gene3D" id="1.10.3080.10">
    <property type="entry name" value="Clc chloride channel"/>
    <property type="match status" value="1"/>
</dbReference>
<dbReference type="InterPro" id="IPR046342">
    <property type="entry name" value="CBS_dom_sf"/>
</dbReference>
<dbReference type="PANTHER" id="PTHR43427:SF6">
    <property type="entry name" value="CHLORIDE CHANNEL PROTEIN CLC-E"/>
    <property type="match status" value="1"/>
</dbReference>
<dbReference type="CDD" id="cd00400">
    <property type="entry name" value="Voltage_gated_ClC"/>
    <property type="match status" value="1"/>
</dbReference>
<dbReference type="Pfam" id="PF00654">
    <property type="entry name" value="Voltage_CLC"/>
    <property type="match status" value="1"/>
</dbReference>
<reference evidence="13 14" key="1">
    <citation type="submission" date="2022-07" db="EMBL/GenBank/DDBJ databases">
        <title>Genome-wide signatures of adaptation to extreme environments.</title>
        <authorList>
            <person name="Cho C.H."/>
            <person name="Yoon H.S."/>
        </authorList>
    </citation>
    <scope>NUCLEOTIDE SEQUENCE [LARGE SCALE GENOMIC DNA]</scope>
    <source>
        <strain evidence="13 14">DBV 063 E5</strain>
    </source>
</reference>
<gene>
    <name evidence="13" type="ORF">CDCA_CDCA15G4109</name>
</gene>
<feature type="transmembrane region" description="Helical" evidence="11">
    <location>
        <begin position="327"/>
        <end position="348"/>
    </location>
</feature>
<dbReference type="SMART" id="SM00116">
    <property type="entry name" value="CBS"/>
    <property type="match status" value="2"/>
</dbReference>
<dbReference type="InterPro" id="IPR001807">
    <property type="entry name" value="ClC"/>
</dbReference>
<protein>
    <recommendedName>
        <fullName evidence="11">Chloride channel protein</fullName>
    </recommendedName>
</protein>
<sequence>MFVFAANWRRRRVRRLHASVRWRRQLCRRPAALPSLSMSTSNGWWRGFETLRRQVPSSVTVLLVAAATGACTGAVVALFKTSMGATSDFLYGDAFSGRLSPLLGPLNLVVVPTVGGLAVSALRWRFGQFQGGIDQGLAAIEKREPLDVGKPVVKTAAAVATLGTGCSLGPEGPAVEIGASVGRSLPEALERWLALRLPVDRLKLLFACGAAAGVAAGFNAPFAGVFFALEVVPWGERGFGTLASSTEAASILLACSMSALLVRAGLGEVPALALPLYDLRSPLIELPLYLALGVLAGGASVGFKWMLQQGQRVFAGGPLSRVPLRMRPVVGGVVNGVVALAFPQVLFFGYDVLNALLADAQFSVPLLASLLLLKPLMTSFSLGSGLVGGTFAPALFVGANLGALYCKLVEGLGTWLISFVFKTLGSAPAAWITDTLPIAGPPAYAMIGMAAVLAGTFRAPLTASLLLFELTRDYRIILPLMAAAGISSWLVEASSSESTAGAAPSREERPSLLYLGLRPESEFRHVALSLRVRDALCATPPLMVDGDCSAVQVIEQMREARHRYALVLSSGSVALEGIITLHDLLRERNARGALREQSVIHLCTTPVLYVHEDDTLATALDLLRQRGFRQLPVLRVRSAEVAQDRVIGVVDLDSIARSVALSELQREKAPLATTDE</sequence>
<keyword evidence="10" id="KW-0129">CBS domain</keyword>
<evidence type="ECO:0000256" key="7">
    <source>
        <dbReference type="ARBA" id="ARBA00023173"/>
    </source>
</evidence>
<evidence type="ECO:0000256" key="6">
    <source>
        <dbReference type="ARBA" id="ARBA00023136"/>
    </source>
</evidence>
<keyword evidence="9" id="KW-0407">Ion channel</keyword>
<evidence type="ECO:0000256" key="10">
    <source>
        <dbReference type="PROSITE-ProRule" id="PRU00703"/>
    </source>
</evidence>
<dbReference type="AlphaFoldDB" id="A0AAV9J197"/>
<feature type="transmembrane region" description="Helical" evidence="11">
    <location>
        <begin position="204"/>
        <end position="229"/>
    </location>
</feature>
<evidence type="ECO:0000256" key="4">
    <source>
        <dbReference type="ARBA" id="ARBA00022989"/>
    </source>
</evidence>
<dbReference type="Gene3D" id="3.10.580.10">
    <property type="entry name" value="CBS-domain"/>
    <property type="match status" value="1"/>
</dbReference>
<dbReference type="PANTHER" id="PTHR43427">
    <property type="entry name" value="CHLORIDE CHANNEL PROTEIN CLC-E"/>
    <property type="match status" value="1"/>
</dbReference>
<evidence type="ECO:0000256" key="5">
    <source>
        <dbReference type="ARBA" id="ARBA00023065"/>
    </source>
</evidence>
<dbReference type="SUPFAM" id="SSF54631">
    <property type="entry name" value="CBS-domain pair"/>
    <property type="match status" value="1"/>
</dbReference>
<comment type="caution">
    <text evidence="11">Lacks conserved residue(s) required for the propagation of feature annotation.</text>
</comment>
<evidence type="ECO:0000256" key="2">
    <source>
        <dbReference type="ARBA" id="ARBA00022448"/>
    </source>
</evidence>
<keyword evidence="3 11" id="KW-0812">Transmembrane</keyword>
<evidence type="ECO:0000256" key="11">
    <source>
        <dbReference type="RuleBase" id="RU361221"/>
    </source>
</evidence>
<dbReference type="InterPro" id="IPR000644">
    <property type="entry name" value="CBS_dom"/>
</dbReference>
<proteinExistence type="inferred from homology"/>
<feature type="domain" description="CBS" evidence="12">
    <location>
        <begin position="603"/>
        <end position="667"/>
    </location>
</feature>
<keyword evidence="8 11" id="KW-0868">Chloride</keyword>
<dbReference type="PRINTS" id="PR00762">
    <property type="entry name" value="CLCHANNEL"/>
</dbReference>
<comment type="caution">
    <text evidence="13">The sequence shown here is derived from an EMBL/GenBank/DDBJ whole genome shotgun (WGS) entry which is preliminary data.</text>
</comment>
<dbReference type="PROSITE" id="PS51371">
    <property type="entry name" value="CBS"/>
    <property type="match status" value="2"/>
</dbReference>
<evidence type="ECO:0000313" key="14">
    <source>
        <dbReference type="Proteomes" id="UP001301350"/>
    </source>
</evidence>
<organism evidence="13 14">
    <name type="scientific">Cyanidium caldarium</name>
    <name type="common">Red alga</name>
    <dbReference type="NCBI Taxonomy" id="2771"/>
    <lineage>
        <taxon>Eukaryota</taxon>
        <taxon>Rhodophyta</taxon>
        <taxon>Bangiophyceae</taxon>
        <taxon>Cyanidiales</taxon>
        <taxon>Cyanidiaceae</taxon>
        <taxon>Cyanidium</taxon>
    </lineage>
</organism>
<dbReference type="SUPFAM" id="SSF81340">
    <property type="entry name" value="Clc chloride channel"/>
    <property type="match status" value="1"/>
</dbReference>
<evidence type="ECO:0000259" key="12">
    <source>
        <dbReference type="PROSITE" id="PS51371"/>
    </source>
</evidence>
<keyword evidence="5 11" id="KW-0406">Ion transport</keyword>
<evidence type="ECO:0000256" key="3">
    <source>
        <dbReference type="ARBA" id="ARBA00022692"/>
    </source>
</evidence>
<evidence type="ECO:0000256" key="1">
    <source>
        <dbReference type="ARBA" id="ARBA00004141"/>
    </source>
</evidence>
<evidence type="ECO:0000256" key="9">
    <source>
        <dbReference type="ARBA" id="ARBA00023303"/>
    </source>
</evidence>
<keyword evidence="14" id="KW-1185">Reference proteome</keyword>
<feature type="transmembrane region" description="Helical" evidence="11">
    <location>
        <begin position="385"/>
        <end position="405"/>
    </location>
</feature>
<name>A0AAV9J197_CYACA</name>
<feature type="transmembrane region" description="Helical" evidence="11">
    <location>
        <begin position="99"/>
        <end position="122"/>
    </location>
</feature>